<sequence>MAELKQQHHFEYNNTPLPREEQQLEVKQHPKLIKNKFSKLEKVIVSVILTVFLMLAVATVRLTTTIAKSEETISQIQSDISTKEHQISELEQQKNELSSVERIKQAAEKSGLEAHEESIRKVTK</sequence>
<dbReference type="AlphaFoldDB" id="A0A429Z6Z1"/>
<organism evidence="3 4">
    <name type="scientific">Vagococcus humatus</name>
    <dbReference type="NCBI Taxonomy" id="1889241"/>
    <lineage>
        <taxon>Bacteria</taxon>
        <taxon>Bacillati</taxon>
        <taxon>Bacillota</taxon>
        <taxon>Bacilli</taxon>
        <taxon>Lactobacillales</taxon>
        <taxon>Enterococcaceae</taxon>
        <taxon>Vagococcus</taxon>
    </lineage>
</organism>
<feature type="transmembrane region" description="Helical" evidence="2">
    <location>
        <begin position="43"/>
        <end position="62"/>
    </location>
</feature>
<gene>
    <name evidence="3" type="ORF">C7P63_06755</name>
</gene>
<comment type="caution">
    <text evidence="3">The sequence shown here is derived from an EMBL/GenBank/DDBJ whole genome shotgun (WGS) entry which is preliminary data.</text>
</comment>
<feature type="coiled-coil region" evidence="1">
    <location>
        <begin position="73"/>
        <end position="110"/>
    </location>
</feature>
<proteinExistence type="predicted"/>
<keyword evidence="4" id="KW-1185">Reference proteome</keyword>
<dbReference type="GO" id="GO:0051301">
    <property type="term" value="P:cell division"/>
    <property type="evidence" value="ECO:0007669"/>
    <property type="project" value="UniProtKB-KW"/>
</dbReference>
<dbReference type="EMBL" id="PXZH01000002">
    <property type="protein sequence ID" value="RST89461.1"/>
    <property type="molecule type" value="Genomic_DNA"/>
</dbReference>
<protein>
    <submittedName>
        <fullName evidence="3">Cell division protein FtsL</fullName>
    </submittedName>
</protein>
<evidence type="ECO:0000313" key="4">
    <source>
        <dbReference type="Proteomes" id="UP000277864"/>
    </source>
</evidence>
<evidence type="ECO:0000256" key="1">
    <source>
        <dbReference type="SAM" id="Coils"/>
    </source>
</evidence>
<keyword evidence="2" id="KW-0472">Membrane</keyword>
<reference evidence="3 4" key="1">
    <citation type="submission" date="2018-03" db="EMBL/GenBank/DDBJ databases">
        <authorList>
            <person name="Gulvik C.A."/>
        </authorList>
    </citation>
    <scope>NUCLEOTIDE SEQUENCE [LARGE SCALE GENOMIC DNA]</scope>
    <source>
        <strain evidence="3 4">JCM 31581</strain>
    </source>
</reference>
<keyword evidence="1" id="KW-0175">Coiled coil</keyword>
<keyword evidence="3" id="KW-0131">Cell cycle</keyword>
<dbReference type="Proteomes" id="UP000277864">
    <property type="component" value="Unassembled WGS sequence"/>
</dbReference>
<dbReference type="RefSeq" id="WP_125943395.1">
    <property type="nucleotide sequence ID" value="NZ_PXZH01000002.1"/>
</dbReference>
<keyword evidence="2" id="KW-1133">Transmembrane helix</keyword>
<name>A0A429Z6Z1_9ENTE</name>
<keyword evidence="2" id="KW-0812">Transmembrane</keyword>
<accession>A0A429Z6Z1</accession>
<evidence type="ECO:0000313" key="3">
    <source>
        <dbReference type="EMBL" id="RST89461.1"/>
    </source>
</evidence>
<evidence type="ECO:0000256" key="2">
    <source>
        <dbReference type="SAM" id="Phobius"/>
    </source>
</evidence>
<keyword evidence="3" id="KW-0132">Cell division</keyword>